<proteinExistence type="inferred from homology"/>
<evidence type="ECO:0000256" key="4">
    <source>
        <dbReference type="ARBA" id="ARBA00012783"/>
    </source>
</evidence>
<dbReference type="InterPro" id="IPR002125">
    <property type="entry name" value="CMP_dCMP_dom"/>
</dbReference>
<dbReference type="InterPro" id="IPR016193">
    <property type="entry name" value="Cytidine_deaminase-like"/>
</dbReference>
<evidence type="ECO:0000259" key="10">
    <source>
        <dbReference type="PROSITE" id="PS51747"/>
    </source>
</evidence>
<evidence type="ECO:0000256" key="8">
    <source>
        <dbReference type="ARBA" id="ARBA00032005"/>
    </source>
</evidence>
<dbReference type="GO" id="GO:0055086">
    <property type="term" value="P:nucleobase-containing small molecule metabolic process"/>
    <property type="evidence" value="ECO:0007669"/>
    <property type="project" value="UniProtKB-ARBA"/>
</dbReference>
<comment type="cofactor">
    <cofactor evidence="1">
        <name>Zn(2+)</name>
        <dbReference type="ChEBI" id="CHEBI:29105"/>
    </cofactor>
</comment>
<protein>
    <recommendedName>
        <fullName evidence="4">cytidine deaminase</fullName>
        <ecNumber evidence="4">3.5.4.5</ecNumber>
    </recommendedName>
    <alternativeName>
        <fullName evidence="8">Cytidine aminohydrolase</fullName>
    </alternativeName>
</protein>
<name>A0A0N1IU12_9HYME</name>
<dbReference type="STRING" id="166423.A0A0N1IU12"/>
<dbReference type="Proteomes" id="UP000053105">
    <property type="component" value="Unassembled WGS sequence"/>
</dbReference>
<dbReference type="FunFam" id="3.40.140.10:FF:000008">
    <property type="entry name" value="Cytidine deaminase"/>
    <property type="match status" value="1"/>
</dbReference>
<keyword evidence="7" id="KW-0862">Zinc</keyword>
<organism evidence="11 12">
    <name type="scientific">Melipona quadrifasciata</name>
    <dbReference type="NCBI Taxonomy" id="166423"/>
    <lineage>
        <taxon>Eukaryota</taxon>
        <taxon>Metazoa</taxon>
        <taxon>Ecdysozoa</taxon>
        <taxon>Arthropoda</taxon>
        <taxon>Hexapoda</taxon>
        <taxon>Insecta</taxon>
        <taxon>Pterygota</taxon>
        <taxon>Neoptera</taxon>
        <taxon>Endopterygota</taxon>
        <taxon>Hymenoptera</taxon>
        <taxon>Apocrita</taxon>
        <taxon>Aculeata</taxon>
        <taxon>Apoidea</taxon>
        <taxon>Anthophila</taxon>
        <taxon>Apidae</taxon>
        <taxon>Melipona</taxon>
    </lineage>
</organism>
<dbReference type="GO" id="GO:0072527">
    <property type="term" value="P:pyrimidine-containing compound metabolic process"/>
    <property type="evidence" value="ECO:0007669"/>
    <property type="project" value="UniProtKB-ARBA"/>
</dbReference>
<dbReference type="InterPro" id="IPR050202">
    <property type="entry name" value="Cyt/Deoxycyt_deaminase"/>
</dbReference>
<comment type="function">
    <text evidence="2">This enzyme scavenges exogenous and endogenous cytidine and 2'-deoxycytidine for UMP synthesis.</text>
</comment>
<dbReference type="GO" id="GO:0005829">
    <property type="term" value="C:cytosol"/>
    <property type="evidence" value="ECO:0007669"/>
    <property type="project" value="TreeGrafter"/>
</dbReference>
<keyword evidence="6" id="KW-0378">Hydrolase</keyword>
<evidence type="ECO:0000256" key="1">
    <source>
        <dbReference type="ARBA" id="ARBA00001947"/>
    </source>
</evidence>
<evidence type="ECO:0000256" key="3">
    <source>
        <dbReference type="ARBA" id="ARBA00006576"/>
    </source>
</evidence>
<dbReference type="GO" id="GO:0042802">
    <property type="term" value="F:identical protein binding"/>
    <property type="evidence" value="ECO:0007669"/>
    <property type="project" value="UniProtKB-ARBA"/>
</dbReference>
<dbReference type="PANTHER" id="PTHR11644:SF2">
    <property type="entry name" value="CYTIDINE DEAMINASE"/>
    <property type="match status" value="1"/>
</dbReference>
<keyword evidence="12" id="KW-1185">Reference proteome</keyword>
<evidence type="ECO:0000256" key="6">
    <source>
        <dbReference type="ARBA" id="ARBA00022801"/>
    </source>
</evidence>
<dbReference type="CDD" id="cd01283">
    <property type="entry name" value="cytidine_deaminase"/>
    <property type="match status" value="1"/>
</dbReference>
<evidence type="ECO:0000313" key="12">
    <source>
        <dbReference type="Proteomes" id="UP000053105"/>
    </source>
</evidence>
<comment type="catalytic activity">
    <reaction evidence="9">
        <text>cytidine + H2O + H(+) = uridine + NH4(+)</text>
        <dbReference type="Rhea" id="RHEA:16069"/>
        <dbReference type="ChEBI" id="CHEBI:15377"/>
        <dbReference type="ChEBI" id="CHEBI:15378"/>
        <dbReference type="ChEBI" id="CHEBI:16704"/>
        <dbReference type="ChEBI" id="CHEBI:17562"/>
        <dbReference type="ChEBI" id="CHEBI:28938"/>
        <dbReference type="EC" id="3.5.4.5"/>
    </reaction>
</comment>
<accession>A0A0N1IU12</accession>
<reference evidence="11 12" key="1">
    <citation type="submission" date="2015-07" db="EMBL/GenBank/DDBJ databases">
        <title>The genome of Melipona quadrifasciata.</title>
        <authorList>
            <person name="Pan H."/>
            <person name="Kapheim K."/>
        </authorList>
    </citation>
    <scope>NUCLEOTIDE SEQUENCE [LARGE SCALE GENOMIC DNA]</scope>
    <source>
        <strain evidence="11">0111107301</strain>
        <tissue evidence="11">Whole body</tissue>
    </source>
</reference>
<dbReference type="NCBIfam" id="NF004064">
    <property type="entry name" value="PRK05578.1"/>
    <property type="match status" value="1"/>
</dbReference>
<feature type="domain" description="CMP/dCMP-type deaminase" evidence="10">
    <location>
        <begin position="76"/>
        <end position="195"/>
    </location>
</feature>
<dbReference type="SUPFAM" id="SSF53927">
    <property type="entry name" value="Cytidine deaminase-like"/>
    <property type="match status" value="1"/>
</dbReference>
<evidence type="ECO:0000256" key="2">
    <source>
        <dbReference type="ARBA" id="ARBA00003949"/>
    </source>
</evidence>
<dbReference type="Gene3D" id="3.40.140.10">
    <property type="entry name" value="Cytidine Deaminase, domain 2"/>
    <property type="match status" value="1"/>
</dbReference>
<dbReference type="InterPro" id="IPR016192">
    <property type="entry name" value="APOBEC/CMP_deaminase_Zn-bd"/>
</dbReference>
<dbReference type="OrthoDB" id="414540at2759"/>
<gene>
    <name evidence="11" type="ORF">WN51_10080</name>
</gene>
<dbReference type="AlphaFoldDB" id="A0A0N1IU12"/>
<dbReference type="GO" id="GO:0008270">
    <property type="term" value="F:zinc ion binding"/>
    <property type="evidence" value="ECO:0007669"/>
    <property type="project" value="InterPro"/>
</dbReference>
<dbReference type="PANTHER" id="PTHR11644">
    <property type="entry name" value="CYTIDINE DEAMINASE"/>
    <property type="match status" value="1"/>
</dbReference>
<evidence type="ECO:0000256" key="5">
    <source>
        <dbReference type="ARBA" id="ARBA00022723"/>
    </source>
</evidence>
<dbReference type="EC" id="3.5.4.5" evidence="4"/>
<dbReference type="GO" id="GO:0004126">
    <property type="term" value="F:cytidine deaminase activity"/>
    <property type="evidence" value="ECO:0007669"/>
    <property type="project" value="UniProtKB-EC"/>
</dbReference>
<evidence type="ECO:0000256" key="7">
    <source>
        <dbReference type="ARBA" id="ARBA00022833"/>
    </source>
</evidence>
<dbReference type="PROSITE" id="PS51747">
    <property type="entry name" value="CYT_DCMP_DEAMINASES_2"/>
    <property type="match status" value="1"/>
</dbReference>
<dbReference type="PROSITE" id="PS00903">
    <property type="entry name" value="CYT_DCMP_DEAMINASES_1"/>
    <property type="match status" value="1"/>
</dbReference>
<dbReference type="EMBL" id="KQ435716">
    <property type="protein sequence ID" value="KOX79032.1"/>
    <property type="molecule type" value="Genomic_DNA"/>
</dbReference>
<dbReference type="Pfam" id="PF00383">
    <property type="entry name" value="dCMP_cyt_deam_1"/>
    <property type="match status" value="1"/>
</dbReference>
<comment type="similarity">
    <text evidence="3">Belongs to the cytidine and deoxycytidylate deaminase family.</text>
</comment>
<evidence type="ECO:0000313" key="11">
    <source>
        <dbReference type="EMBL" id="KOX79032.1"/>
    </source>
</evidence>
<keyword evidence="5" id="KW-0479">Metal-binding</keyword>
<sequence>MAIFVSRTKSANRRGITLLRVIANCFEFARDDEAKMRKPTGSSDQLEDVSDFCLHRRGMVNKHGRYEGILVLLLLRTQQYNALITNEIIGLTGWTTKFKVGAGVLCIDGTISTGCNVENASYPVGICAERTAIVKAVSEGKRKFKVLAVVADKENNTFTTPCGLCRQTIAEFGDIPIYLAEPLMKSVLRTSLSKLLPCAFGLGNAEILQ</sequence>
<evidence type="ECO:0000256" key="9">
    <source>
        <dbReference type="ARBA" id="ARBA00049558"/>
    </source>
</evidence>